<gene>
    <name evidence="3" type="ORF">SAMN04488028_106172</name>
</gene>
<dbReference type="InterPro" id="IPR011044">
    <property type="entry name" value="Quino_amine_DH_bsu"/>
</dbReference>
<feature type="chain" id="PRO_5009921173" evidence="1">
    <location>
        <begin position="21"/>
        <end position="3829"/>
    </location>
</feature>
<name>A0A1M6TT18_REIAG</name>
<dbReference type="STRING" id="156994.SAMN04488028_106172"/>
<dbReference type="InterPro" id="IPR015943">
    <property type="entry name" value="WD40/YVTN_repeat-like_dom_sf"/>
</dbReference>
<protein>
    <submittedName>
        <fullName evidence="3">Por secretion system C-terminal sorting domain-containing protein</fullName>
    </submittedName>
</protein>
<evidence type="ECO:0000313" key="3">
    <source>
        <dbReference type="EMBL" id="SHK60066.1"/>
    </source>
</evidence>
<dbReference type="SUPFAM" id="SSF49313">
    <property type="entry name" value="Cadherin-like"/>
    <property type="match status" value="4"/>
</dbReference>
<evidence type="ECO:0000256" key="1">
    <source>
        <dbReference type="SAM" id="SignalP"/>
    </source>
</evidence>
<dbReference type="SUPFAM" id="SSF101908">
    <property type="entry name" value="Putative isomerase YbhE"/>
    <property type="match status" value="1"/>
</dbReference>
<feature type="domain" description="Cadherin" evidence="2">
    <location>
        <begin position="3230"/>
        <end position="3326"/>
    </location>
</feature>
<dbReference type="PANTHER" id="PTHR47197:SF3">
    <property type="entry name" value="DIHYDRO-HEME D1 DEHYDROGENASE"/>
    <property type="match status" value="1"/>
</dbReference>
<dbReference type="RefSeq" id="WP_139281042.1">
    <property type="nucleotide sequence ID" value="NZ_FRAA01000006.1"/>
</dbReference>
<accession>A0A1M6TT18</accession>
<dbReference type="Gene3D" id="2.60.40.1080">
    <property type="match status" value="1"/>
</dbReference>
<sequence length="3829" mass="405631">MKNSLNLIHLWCLMMISLMAIDQSQAQSISYNSSFDLSNGATYNDNFLILGQTGAPRSMIMNPDGTKLYVAENGGEVFQYSLVTPFEISGGVSYDNVFQDLSSDVSSNRGMAFNNTGEKLFVLDIAGDVHQFSVSIGFDLSSTVEYDDIVFDANVSGASGLIFNPDGTKMYVNSSGSPYSARQYTLSTPFDISTGVTVDGLSVTFTWYYQSMGMAFNNDGTKLYSVTPNYDVISEYLLSTPYDITTGVTKTIYEVDISNEEGFPRDLLINQTGTALIVLGDDGNDIIQYDLNPTVFNENGDNKGGIENSAKIHISGDTFTHAGGTLIYKTDYGVSGIPKGLTPVLTVAADGLSVELTLTGTSISHQDADDVSGLLFTFANSAFTGGDASAVENAISASSGISIDFKQNRPVVAYGDGFNLDTAVPQLLGSYSISSEEPDARGVTFSTNGLKMYITGDAADNVNQYSLAKPFAPSAGYSLDIAMDVSSQVNAPHDITFSRDGTRMFVLDHGGAVNQYSVNSPWDLTGTVSHTVTHLVTSQEGAATGVTFSPDGTKMFIVGTSGDEVNQYSLSNAFDLTTGVTFDESPFSVLSEDYNPMDIAFNGTGTEMYILGGAGRDINIYSLERPFDITEGVTFVTNTFYMGAVDAFPNGFCFNATGSSLFTVGYYDEVVNHFQISNPQILIEAVAGDGSSDGSLIGSFSIKISDDQFSYAGGSLTHGADYTIDNLPAGLTPSFSVAADGQSGIVTFSGKATNHQNINDLEALVFTFADQAFELDDASIVTNAISANSGIGVDFIDDGGSLTYGSIFDLTGGATIQTSHYIGDEENYANDLVFSHDGLKLFVIGSEGDLINQYGLVSAYDLRAGLTHEGSITSGDSYPRTMTFNDDGSKLFVLGTGSRQVHQFGLSVNFDITSTVTPEGSFNATAQEINPYSMKFSDDGMTMYIGGITSMKIHKYQLTSAYDITSTTTFVHSTVELGNIYDFDLSADGKNLVVLTGDNQLETYFLSSAFDLTSTMIKGESIFSTEPIHSQAQGMVFSPAGNRLFMTGWGDQVTQYELVSAGFVESNSNNGSILTTVQGFLLKGETFTNQRNTLAHGSDYTIANLPAGLTPVLEVANSGTSATLSFTGNATNNSDSDDISSLIFTFNNSAFSGGDASAILNTTSANSGIDIDFRDGTASITYENETFTSFNESYADDGSVLGEFTVTVTDDSFNNAGETLSYGDDYTISPIPAGLTPVLTVAADGWSALLTFAGKATDNEKTDNVSDLVFTFSNSAFGNGDASNVTNAASASSGCGITFREIEGVIYADNGFQVTNMAVNETTFDVSEQASNPSGLAFNPDGTKLFMLASTNATVNQYTLTTPYEIAAGAVLDGTPLDISEYETGAFDIAFSTDGHTMFIIGYASDKIHQFDLSTAFDINSTVTHEGEYAVTQGVGLTFSVDGTQMYTTSLSSSTLKQYALETPFDITGTVTLTGTVSAGNYSPRFSPSGEELFIINSNSDVIYQFNLSQGFDITTAESTSESIYVRPDDSAPLGFVISSDGTKFLVSGGVGDVILQYESMHTAVFSELAANNGEVSGSFEIQINGEAFAKAGDVLEAGTDYTLSGLPAGLSEALNVAADGLSITLTVTGNAEAHQDADDLTAEISLSLLDGSFDSGDAASIQNSTLAFLLDFDFLDNATINYNARIFSETYQNEGELTGAMGLHIINDTFTNAGGTLTEGEDYTIADIPDGLIPNLSVSANGLNATLTFSGTATHHQDTDDMDDLIFTFENSAFTTYDADVVFNSTAHGSGGKIDFDENDRRIMYGNKLDFTEQFNWNQVAKFSVANENAGSSFAVSQDGMRIFVSSWEENAIYQYDLTTPFDLSDGAAYASVSFDVSNEGVSPGDVDFSHDGVKMYVQISSDDILQYHLTTPFDLSGGVSYEGSYDMGNDIQPSGITFSRDGKKMYMIGSHTDKIYEYTLETPFDLTGTVDYDDVSYSVPGYNYAGILLSDNGREIYLINTSYPGQTSIRQYQMNIANDLSSGVTSIGGKSLFELTNHAGDARISPNGKFLWVLANNQEILQLALPVDGFMEVDKNDGDVAGSLFIEIDDERFTSAGSILTYGSDYTIDNLPTGLTATLDVAEDGFSATLTLTDKGEHHQDIHDVDDLQFTFNNSAFVGNDASVVANAVAGSSGRSVDFRDNHPMLFYGNGLNMEYATNAGSPLDVYSEETYPAGIVFSHDGTKMFTAGGDNSAIHQYSLSIPYQITSGVSFNGSFDVSMEDEHPEDIVFSEDGSKMYVLGDDSYVIYEYNLSTPFEITTGATYSGNSLGVNTYSSGSAMTMSPDGTKMYLMGDGIHQFGLPTPFDLTNATFEATYEPELEGLSGGVISPDGRYFLMLSSGYAVSYILNTPFDISNGIAINGTPLEIDGEIDYAHSIAIQPDGSRVFIIDINEGTGASIHQFEMDFGGFTETVVNNGAVEGELSISLTDDTFTNPGGVLTAYSITNLPTGLTSLMSVSSDGYTATVTLTGSAVDHKDTDDLSNLIFNFTDAAFTNYEASEVANATNHSINAGIDFLANSDDEILSFTLSEQTGAATIDNGEGSTVSIEVVAGTDISALTPTVTVSDGATVSPESGIEQDFTSPVVYTVTAEDATSNAITVSVTEALASPTDISISESTIDENNAVSDLVGTLSTVDASFADSHTYTLASGTGDADNASFTIDGNELQANTIFDHETKSAYSIRVQTDDGNGGLYVEQFIININDVNETPTDLELSSLEINESNPVGTVIGSFSTTDEDEGQTHTYTLVSGTGDEGNASFAISGDQLVTTEVLDYESQTSYSILVQTNDGNGGIYEESFTISVNDLAASITSIDLDNTTVVENADAGTLVGALSTAGEDLSGSFTYELVTGTGSDDNSSFEVIDDEIFTTESFNYEVKSSYAIRVSTDDGNGYSLERTFTISIDDEAESTDTNILTFVLLEQTGTAVVDNETNTISLEVAYGTDMTSLIPTITVSAGADISPLGAQDFSTPVTYTVTAEEPTFTEEWVVTLSEAPNSASDIVSFVLDEQSDAATINAGNHSISIEVEPGTEISNLTPTITLSDGAMITPDGAQDFTNSFTYTVTAQNGVTTQDWVVTVSIANTPPALVDVIADHTDINGFDLSTRDLSGAFTDVDGDNIILTVSSSDEMIVTAAIDEDGILTVSEVGLGTAVITVTADDGNGGTTDATFNFTVNFVAQAAPTAIMLDNISIDENLPVGTIIALMSRTDVNLYDEPTYSLVAGDGDTDNASFSVNGLHLRSNEVFDFETKTSYSIRLQVDDNNGGTYQQVFTITINDLEDNAAPTLTNALADLTQAAGFATIDIDLNDVFTDVDGDLLNYSVSSSDTEVVTVAVSNNNVLQITEGNIGISTITVTVEDSDGESVSDTFIITVEKTDQTISFDALADKVFGDADFDLNATASSSLDVTFSVVSGPATIAGNTVTITGAGEIVIAANQSGDETFNAASQVTQTFTVEKADQVITIEAIQDQTTDGEPLEIVASTTSGLSLTYQVSGSATLSGTTVTLTGTAGLVTVTVSQAGDDNYNSASEQVTFNVTDPDKTDQTISFDALADKVFGDADFDLNATASSSLDVTFSVVSGPATIAGSTVTITGAGEIVIAADQSGDETFNAASQVTQTFTVEKADQVITIEAIENQTTNGEPVEIVASTTSGLTLSYAVSGPATINDASITLDGIAGTVTVTVSQAGDDNYHSAESVISFDVTEESTVTAVAPEVKIQYYPNPATDWVSVSGIQSNEAQIQVFDLRGTHIMTEIIMEDQRLSVHSLQSGVYLMKITNQDITTTTRLVIRR</sequence>
<dbReference type="InterPro" id="IPR013783">
    <property type="entry name" value="Ig-like_fold"/>
</dbReference>
<dbReference type="PROSITE" id="PS50268">
    <property type="entry name" value="CADHERIN_2"/>
    <property type="match status" value="4"/>
</dbReference>
<proteinExistence type="predicted"/>
<dbReference type="Pfam" id="PF00028">
    <property type="entry name" value="Cadherin"/>
    <property type="match status" value="1"/>
</dbReference>
<dbReference type="SMART" id="SM00320">
    <property type="entry name" value="WD40"/>
    <property type="match status" value="10"/>
</dbReference>
<dbReference type="PANTHER" id="PTHR47197">
    <property type="entry name" value="PROTEIN NIRF"/>
    <property type="match status" value="1"/>
</dbReference>
<evidence type="ECO:0000259" key="2">
    <source>
        <dbReference type="PROSITE" id="PS50268"/>
    </source>
</evidence>
<dbReference type="GO" id="GO:0007156">
    <property type="term" value="P:homophilic cell adhesion via plasma membrane adhesion molecules"/>
    <property type="evidence" value="ECO:0007669"/>
    <property type="project" value="InterPro"/>
</dbReference>
<dbReference type="SUPFAM" id="SSF50969">
    <property type="entry name" value="YVTN repeat-like/Quinoprotein amine dehydrogenase"/>
    <property type="match status" value="2"/>
</dbReference>
<reference evidence="4" key="1">
    <citation type="submission" date="2016-11" db="EMBL/GenBank/DDBJ databases">
        <authorList>
            <person name="Varghese N."/>
            <person name="Submissions S."/>
        </authorList>
    </citation>
    <scope>NUCLEOTIDE SEQUENCE [LARGE SCALE GENOMIC DNA]</scope>
    <source>
        <strain evidence="4">DSM 26134</strain>
    </source>
</reference>
<feature type="domain" description="Cadherin" evidence="2">
    <location>
        <begin position="2653"/>
        <end position="2753"/>
    </location>
</feature>
<dbReference type="InterPro" id="IPR026444">
    <property type="entry name" value="Secre_tail"/>
</dbReference>
<dbReference type="InterPro" id="IPR002126">
    <property type="entry name" value="Cadherin-like_dom"/>
</dbReference>
<dbReference type="Pfam" id="PF18962">
    <property type="entry name" value="Por_Secre_tail"/>
    <property type="match status" value="1"/>
</dbReference>
<dbReference type="InterPro" id="IPR001680">
    <property type="entry name" value="WD40_rpt"/>
</dbReference>
<dbReference type="CDD" id="cd11304">
    <property type="entry name" value="Cadherin_repeat"/>
    <property type="match status" value="3"/>
</dbReference>
<feature type="domain" description="Cadherin" evidence="2">
    <location>
        <begin position="2853"/>
        <end position="2958"/>
    </location>
</feature>
<dbReference type="Gene3D" id="2.60.40.60">
    <property type="entry name" value="Cadherins"/>
    <property type="match status" value="4"/>
</dbReference>
<dbReference type="InterPro" id="IPR051200">
    <property type="entry name" value="Host-pathogen_enzymatic-act"/>
</dbReference>
<dbReference type="GO" id="GO:0016020">
    <property type="term" value="C:membrane"/>
    <property type="evidence" value="ECO:0007669"/>
    <property type="project" value="InterPro"/>
</dbReference>
<dbReference type="SUPFAM" id="SSF75011">
    <property type="entry name" value="3-carboxy-cis,cis-mucoante lactonizing enzyme"/>
    <property type="match status" value="3"/>
</dbReference>
<dbReference type="EMBL" id="FRAA01000006">
    <property type="protein sequence ID" value="SHK60066.1"/>
    <property type="molecule type" value="Genomic_DNA"/>
</dbReference>
<dbReference type="Gene3D" id="2.60.40.2340">
    <property type="match status" value="3"/>
</dbReference>
<dbReference type="Gene3D" id="2.60.40.10">
    <property type="entry name" value="Immunoglobulins"/>
    <property type="match status" value="1"/>
</dbReference>
<organism evidence="3 4">
    <name type="scientific">Reichenbachiella agariperforans</name>
    <dbReference type="NCBI Taxonomy" id="156994"/>
    <lineage>
        <taxon>Bacteria</taxon>
        <taxon>Pseudomonadati</taxon>
        <taxon>Bacteroidota</taxon>
        <taxon>Cytophagia</taxon>
        <taxon>Cytophagales</taxon>
        <taxon>Reichenbachiellaceae</taxon>
        <taxon>Reichenbachiella</taxon>
    </lineage>
</organism>
<keyword evidence="4" id="KW-1185">Reference proteome</keyword>
<evidence type="ECO:0000313" key="4">
    <source>
        <dbReference type="Proteomes" id="UP000184474"/>
    </source>
</evidence>
<feature type="domain" description="Cadherin" evidence="2">
    <location>
        <begin position="2753"/>
        <end position="2854"/>
    </location>
</feature>
<keyword evidence="1" id="KW-0732">Signal</keyword>
<dbReference type="InterPro" id="IPR015919">
    <property type="entry name" value="Cadherin-like_sf"/>
</dbReference>
<dbReference type="Proteomes" id="UP000184474">
    <property type="component" value="Unassembled WGS sequence"/>
</dbReference>
<dbReference type="GO" id="GO:0005509">
    <property type="term" value="F:calcium ion binding"/>
    <property type="evidence" value="ECO:0007669"/>
    <property type="project" value="InterPro"/>
</dbReference>
<dbReference type="SMART" id="SM00112">
    <property type="entry name" value="CA"/>
    <property type="match status" value="4"/>
</dbReference>
<feature type="signal peptide" evidence="1">
    <location>
        <begin position="1"/>
        <end position="20"/>
    </location>
</feature>
<dbReference type="NCBIfam" id="TIGR04183">
    <property type="entry name" value="Por_Secre_tail"/>
    <property type="match status" value="1"/>
</dbReference>
<dbReference type="Gene3D" id="2.130.10.10">
    <property type="entry name" value="YVTN repeat-like/Quinoprotein amine dehydrogenase"/>
    <property type="match status" value="6"/>
</dbReference>